<evidence type="ECO:0000256" key="2">
    <source>
        <dbReference type="ARBA" id="ARBA00022723"/>
    </source>
</evidence>
<dbReference type="Gene3D" id="3.40.50.620">
    <property type="entry name" value="HUPs"/>
    <property type="match status" value="1"/>
</dbReference>
<evidence type="ECO:0000256" key="6">
    <source>
        <dbReference type="ARBA" id="ARBA00023146"/>
    </source>
</evidence>
<evidence type="ECO:0000259" key="8">
    <source>
        <dbReference type="Pfam" id="PF00749"/>
    </source>
</evidence>
<dbReference type="Proteomes" id="UP001596116">
    <property type="component" value="Unassembled WGS sequence"/>
</dbReference>
<dbReference type="PRINTS" id="PR00987">
    <property type="entry name" value="TRNASYNTHGLU"/>
</dbReference>
<dbReference type="PANTHER" id="PTHR43311">
    <property type="entry name" value="GLUTAMATE--TRNA LIGASE"/>
    <property type="match status" value="1"/>
</dbReference>
<dbReference type="PANTHER" id="PTHR43311:SF1">
    <property type="entry name" value="GLUTAMYL-Q TRNA(ASP) SYNTHETASE"/>
    <property type="match status" value="1"/>
</dbReference>
<dbReference type="InterPro" id="IPR049940">
    <property type="entry name" value="GluQ/Sye"/>
</dbReference>
<comment type="similarity">
    <text evidence="7">Belongs to the class-I aminoacyl-tRNA synthetase family.</text>
</comment>
<keyword evidence="2" id="KW-0479">Metal-binding</keyword>
<dbReference type="InterPro" id="IPR020058">
    <property type="entry name" value="Glu/Gln-tRNA-synth_Ib_cat-dom"/>
</dbReference>
<feature type="domain" description="Glutamyl/glutaminyl-tRNA synthetase class Ib catalytic" evidence="8">
    <location>
        <begin position="8"/>
        <end position="279"/>
    </location>
</feature>
<keyword evidence="4" id="KW-0862">Zinc</keyword>
<dbReference type="InterPro" id="IPR001412">
    <property type="entry name" value="aa-tRNA-synth_I_CS"/>
</dbReference>
<dbReference type="EMBL" id="JBHPON010000001">
    <property type="protein sequence ID" value="MFC6034577.1"/>
    <property type="molecule type" value="Genomic_DNA"/>
</dbReference>
<keyword evidence="5 7" id="KW-0067">ATP-binding</keyword>
<evidence type="ECO:0000256" key="1">
    <source>
        <dbReference type="ARBA" id="ARBA00022598"/>
    </source>
</evidence>
<dbReference type="GO" id="GO:0016874">
    <property type="term" value="F:ligase activity"/>
    <property type="evidence" value="ECO:0007669"/>
    <property type="project" value="UniProtKB-KW"/>
</dbReference>
<keyword evidence="1 7" id="KW-0436">Ligase</keyword>
<keyword evidence="3 7" id="KW-0547">Nucleotide-binding</keyword>
<dbReference type="InterPro" id="IPR000924">
    <property type="entry name" value="Glu/Gln-tRNA-synth"/>
</dbReference>
<sequence>MRNEPCKFTTRFAPSPTGLLHLGHAYSALLAHRAAQDANGRFLLRIEDIDQTRCKPEFENAIYEDLSWLGLNWETPVRRQSEHFHDYMSALDILRKKNLVYRCFKTRKEIVDEIARAPHLTAQGPEGPAYFGAPLPADEERSLLDEGAPYAWRLSISAAKDFLGDAYEDLCFIEETPDGERAIKADPSLFGDVVIARKDSGTSYHLASVHDDALQGVTHVIRGEDLYHAAHLHRLLQAIFDYPAPTYRHHRLLTDASGRRLAKRDKAATLKALRESGAEARDVIARLGFSDA</sequence>
<evidence type="ECO:0000256" key="7">
    <source>
        <dbReference type="RuleBase" id="RU363037"/>
    </source>
</evidence>
<proteinExistence type="inferred from homology"/>
<evidence type="ECO:0000256" key="4">
    <source>
        <dbReference type="ARBA" id="ARBA00022833"/>
    </source>
</evidence>
<keyword evidence="7" id="KW-0648">Protein biosynthesis</keyword>
<evidence type="ECO:0000313" key="9">
    <source>
        <dbReference type="EMBL" id="MFC6034577.1"/>
    </source>
</evidence>
<protein>
    <submittedName>
        <fullName evidence="9">tRNA glutamyl-Q(34) synthetase GluQRS</fullName>
        <ecNumber evidence="9">6.1.1.-</ecNumber>
    </submittedName>
</protein>
<evidence type="ECO:0000256" key="5">
    <source>
        <dbReference type="ARBA" id="ARBA00022840"/>
    </source>
</evidence>
<evidence type="ECO:0000313" key="10">
    <source>
        <dbReference type="Proteomes" id="UP001596116"/>
    </source>
</evidence>
<dbReference type="EC" id="6.1.1.-" evidence="9"/>
<accession>A0ABW1KVE1</accession>
<reference evidence="9 10" key="1">
    <citation type="submission" date="2024-09" db="EMBL/GenBank/DDBJ databases">
        <authorList>
            <person name="Zhang Z.-H."/>
        </authorList>
    </citation>
    <scope>NUCLEOTIDE SEQUENCE [LARGE SCALE GENOMIC DNA]</scope>
    <source>
        <strain evidence="9 10">HHTR114</strain>
    </source>
</reference>
<name>A0ABW1KVE1_9PROT</name>
<comment type="caution">
    <text evidence="9">The sequence shown here is derived from an EMBL/GenBank/DDBJ whole genome shotgun (WGS) entry which is preliminary data.</text>
</comment>
<dbReference type="SUPFAM" id="SSF52374">
    <property type="entry name" value="Nucleotidylyl transferase"/>
    <property type="match status" value="1"/>
</dbReference>
<keyword evidence="6 7" id="KW-0030">Aminoacyl-tRNA synthetase</keyword>
<gene>
    <name evidence="9" type="primary">gluQRS</name>
    <name evidence="9" type="ORF">ACFMB1_03420</name>
</gene>
<dbReference type="NCBIfam" id="NF004315">
    <property type="entry name" value="PRK05710.1-4"/>
    <property type="match status" value="1"/>
</dbReference>
<dbReference type="InterPro" id="IPR014729">
    <property type="entry name" value="Rossmann-like_a/b/a_fold"/>
</dbReference>
<evidence type="ECO:0000256" key="3">
    <source>
        <dbReference type="ARBA" id="ARBA00022741"/>
    </source>
</evidence>
<organism evidence="9 10">
    <name type="scientific">Hyphococcus aureus</name>
    <dbReference type="NCBI Taxonomy" id="2666033"/>
    <lineage>
        <taxon>Bacteria</taxon>
        <taxon>Pseudomonadati</taxon>
        <taxon>Pseudomonadota</taxon>
        <taxon>Alphaproteobacteria</taxon>
        <taxon>Parvularculales</taxon>
        <taxon>Parvularculaceae</taxon>
        <taxon>Hyphococcus</taxon>
    </lineage>
</organism>
<keyword evidence="10" id="KW-1185">Reference proteome</keyword>
<dbReference type="RefSeq" id="WP_379880091.1">
    <property type="nucleotide sequence ID" value="NZ_JBHPON010000001.1"/>
</dbReference>
<dbReference type="PROSITE" id="PS00178">
    <property type="entry name" value="AA_TRNA_LIGASE_I"/>
    <property type="match status" value="1"/>
</dbReference>
<dbReference type="Pfam" id="PF00749">
    <property type="entry name" value="tRNA-synt_1c"/>
    <property type="match status" value="1"/>
</dbReference>